<proteinExistence type="predicted"/>
<feature type="chain" id="PRO_5038742825" description="Thioredoxin" evidence="1">
    <location>
        <begin position="24"/>
        <end position="131"/>
    </location>
</feature>
<keyword evidence="3" id="KW-1185">Reference proteome</keyword>
<dbReference type="InterPro" id="IPR036249">
    <property type="entry name" value="Thioredoxin-like_sf"/>
</dbReference>
<sequence>MAITTVRMTAMVFFLMLPLTACTAQGTPSTIKDLDAETSMLLFSDDDNMSKEQPYYKALLKKSNNCTNDDVDIKIISSDKKDMVEYLDVTGFPSLYVLEGQNMIDNYEGSTDSADIEKFIDQYMDCETSNE</sequence>
<name>A0A428N1E1_9BACI</name>
<accession>A0A428N1E1</accession>
<dbReference type="Proteomes" id="UP000275076">
    <property type="component" value="Unassembled WGS sequence"/>
</dbReference>
<evidence type="ECO:0000313" key="2">
    <source>
        <dbReference type="EMBL" id="RSL32138.1"/>
    </source>
</evidence>
<evidence type="ECO:0000256" key="1">
    <source>
        <dbReference type="SAM" id="SignalP"/>
    </source>
</evidence>
<dbReference type="SUPFAM" id="SSF52833">
    <property type="entry name" value="Thioredoxin-like"/>
    <property type="match status" value="1"/>
</dbReference>
<keyword evidence="1" id="KW-0732">Signal</keyword>
<dbReference type="EMBL" id="RBVX01000017">
    <property type="protein sequence ID" value="RSL32138.1"/>
    <property type="molecule type" value="Genomic_DNA"/>
</dbReference>
<dbReference type="OrthoDB" id="2864505at2"/>
<dbReference type="RefSeq" id="WP_125557238.1">
    <property type="nucleotide sequence ID" value="NZ_RBVX01000017.1"/>
</dbReference>
<dbReference type="AlphaFoldDB" id="A0A428N1E1"/>
<comment type="caution">
    <text evidence="2">The sequence shown here is derived from an EMBL/GenBank/DDBJ whole genome shotgun (WGS) entry which is preliminary data.</text>
</comment>
<evidence type="ECO:0000313" key="3">
    <source>
        <dbReference type="Proteomes" id="UP000275076"/>
    </source>
</evidence>
<dbReference type="Gene3D" id="3.40.30.10">
    <property type="entry name" value="Glutaredoxin"/>
    <property type="match status" value="1"/>
</dbReference>
<protein>
    <recommendedName>
        <fullName evidence="4">Thioredoxin</fullName>
    </recommendedName>
</protein>
<reference evidence="2 3" key="1">
    <citation type="submission" date="2018-10" db="EMBL/GenBank/DDBJ databases">
        <title>Draft genome sequence of Bacillus salarius IM0101, isolated from a hypersaline soil in Inner Mongolia, China.</title>
        <authorList>
            <person name="Yamprayoonswat W."/>
            <person name="Boonvisut S."/>
            <person name="Jumpathong W."/>
            <person name="Sittihan S."/>
            <person name="Ruangsuj P."/>
            <person name="Wanthongcharoen S."/>
            <person name="Thongpramul N."/>
            <person name="Pimmason S."/>
            <person name="Yu B."/>
            <person name="Yasawong M."/>
        </authorList>
    </citation>
    <scope>NUCLEOTIDE SEQUENCE [LARGE SCALE GENOMIC DNA]</scope>
    <source>
        <strain evidence="2 3">IM0101</strain>
    </source>
</reference>
<feature type="signal peptide" evidence="1">
    <location>
        <begin position="1"/>
        <end position="23"/>
    </location>
</feature>
<organism evidence="2 3">
    <name type="scientific">Salibacterium salarium</name>
    <dbReference type="NCBI Taxonomy" id="284579"/>
    <lineage>
        <taxon>Bacteria</taxon>
        <taxon>Bacillati</taxon>
        <taxon>Bacillota</taxon>
        <taxon>Bacilli</taxon>
        <taxon>Bacillales</taxon>
        <taxon>Bacillaceae</taxon>
    </lineage>
</organism>
<evidence type="ECO:0008006" key="4">
    <source>
        <dbReference type="Google" id="ProtNLM"/>
    </source>
</evidence>
<gene>
    <name evidence="2" type="ORF">D7Z54_17075</name>
</gene>